<evidence type="ECO:0000256" key="1">
    <source>
        <dbReference type="ARBA" id="ARBA00006530"/>
    </source>
</evidence>
<dbReference type="PANTHER" id="PTHR45839">
    <property type="match status" value="1"/>
</dbReference>
<comment type="catalytic activity">
    <reaction evidence="6">
        <text>an NDP-alpha-D-glucose + D-fructose = a ribonucleoside 5'-diphosphate + sucrose + H(+)</text>
        <dbReference type="Rhea" id="RHEA:16241"/>
        <dbReference type="ChEBI" id="CHEBI:15378"/>
        <dbReference type="ChEBI" id="CHEBI:17992"/>
        <dbReference type="ChEBI" id="CHEBI:37721"/>
        <dbReference type="ChEBI" id="CHEBI:57930"/>
        <dbReference type="ChEBI" id="CHEBI:76533"/>
        <dbReference type="EC" id="2.4.1.13"/>
    </reaction>
</comment>
<dbReference type="EMBL" id="LVJN01000020">
    <property type="protein sequence ID" value="OSM02528.1"/>
    <property type="molecule type" value="Genomic_DNA"/>
</dbReference>
<dbReference type="InterPro" id="IPR001296">
    <property type="entry name" value="Glyco_trans_1"/>
</dbReference>
<dbReference type="EC" id="2.4.1.13" evidence="2 7"/>
<evidence type="ECO:0000256" key="2">
    <source>
        <dbReference type="ARBA" id="ARBA00012540"/>
    </source>
</evidence>
<dbReference type="InterPro" id="IPR056735">
    <property type="entry name" value="SUS_N"/>
</dbReference>
<evidence type="ECO:0000256" key="3">
    <source>
        <dbReference type="ARBA" id="ARBA00020955"/>
    </source>
</evidence>
<evidence type="ECO:0000313" key="13">
    <source>
        <dbReference type="Proteomes" id="UP000194003"/>
    </source>
</evidence>
<dbReference type="AlphaFoldDB" id="A0A1Y2K3A0"/>
<dbReference type="PANTHER" id="PTHR45839:SF7">
    <property type="entry name" value="SUCROSE SYNTHASE 1"/>
    <property type="match status" value="1"/>
</dbReference>
<dbReference type="InterPro" id="IPR012820">
    <property type="entry name" value="Sucrose_synthase_pln/cyn"/>
</dbReference>
<evidence type="ECO:0000259" key="9">
    <source>
        <dbReference type="Pfam" id="PF00862"/>
    </source>
</evidence>
<dbReference type="SUPFAM" id="SSF53756">
    <property type="entry name" value="UDP-Glycosyltransferase/glycogen phosphorylase"/>
    <property type="match status" value="1"/>
</dbReference>
<feature type="domain" description="Glycosyl transferase family 1" evidence="8">
    <location>
        <begin position="563"/>
        <end position="726"/>
    </location>
</feature>
<dbReference type="Gene3D" id="1.20.120.1230">
    <property type="match status" value="1"/>
</dbReference>
<dbReference type="OrthoDB" id="7847955at2"/>
<dbReference type="Pfam" id="PF00862">
    <property type="entry name" value="GT-B_Sucrose_synth"/>
    <property type="match status" value="1"/>
</dbReference>
<evidence type="ECO:0000259" key="8">
    <source>
        <dbReference type="Pfam" id="PF00534"/>
    </source>
</evidence>
<gene>
    <name evidence="12" type="ORF">MAIT1_02685</name>
</gene>
<organism evidence="12 13">
    <name type="scientific">Magnetofaba australis IT-1</name>
    <dbReference type="NCBI Taxonomy" id="1434232"/>
    <lineage>
        <taxon>Bacteria</taxon>
        <taxon>Pseudomonadati</taxon>
        <taxon>Pseudomonadota</taxon>
        <taxon>Magnetococcia</taxon>
        <taxon>Magnetococcales</taxon>
        <taxon>Magnetococcaceae</taxon>
        <taxon>Magnetofaba</taxon>
    </lineage>
</organism>
<keyword evidence="4" id="KW-0328">Glycosyltransferase</keyword>
<evidence type="ECO:0000259" key="11">
    <source>
        <dbReference type="Pfam" id="PF24862"/>
    </source>
</evidence>
<dbReference type="GO" id="GO:0005985">
    <property type="term" value="P:sucrose metabolic process"/>
    <property type="evidence" value="ECO:0007669"/>
    <property type="project" value="UniProtKB-UniRule"/>
</dbReference>
<evidence type="ECO:0000256" key="5">
    <source>
        <dbReference type="ARBA" id="ARBA00022679"/>
    </source>
</evidence>
<reference evidence="12 13" key="1">
    <citation type="journal article" date="2016" name="BMC Genomics">
        <title>Combined genomic and structural analyses of a cultured magnetotactic bacterium reveals its niche adaptation to a dynamic environment.</title>
        <authorList>
            <person name="Araujo A.C."/>
            <person name="Morillo V."/>
            <person name="Cypriano J."/>
            <person name="Teixeira L.C."/>
            <person name="Leao P."/>
            <person name="Lyra S."/>
            <person name="Almeida L.G."/>
            <person name="Bazylinski D.A."/>
            <person name="Vasconcellos A.T."/>
            <person name="Abreu F."/>
            <person name="Lins U."/>
        </authorList>
    </citation>
    <scope>NUCLEOTIDE SEQUENCE [LARGE SCALE GENOMIC DNA]</scope>
    <source>
        <strain evidence="12 13">IT-1</strain>
    </source>
</reference>
<dbReference type="Pfam" id="PF24862">
    <property type="entry name" value="SUS_EPBD"/>
    <property type="match status" value="1"/>
</dbReference>
<dbReference type="Gene3D" id="3.40.50.2000">
    <property type="entry name" value="Glycogen Phosphorylase B"/>
    <property type="match status" value="2"/>
</dbReference>
<dbReference type="Pfam" id="PF00534">
    <property type="entry name" value="Glycos_transf_1"/>
    <property type="match status" value="1"/>
</dbReference>
<accession>A0A1Y2K3A0</accession>
<proteinExistence type="inferred from homology"/>
<evidence type="ECO:0000256" key="4">
    <source>
        <dbReference type="ARBA" id="ARBA00022676"/>
    </source>
</evidence>
<comment type="caution">
    <text evidence="12">The sequence shown here is derived from an EMBL/GenBank/DDBJ whole genome shotgun (WGS) entry which is preliminary data.</text>
</comment>
<dbReference type="NCBIfam" id="TIGR02470">
    <property type="entry name" value="sucr_synth"/>
    <property type="match status" value="1"/>
</dbReference>
<dbReference type="InterPro" id="IPR056736">
    <property type="entry name" value="SUS_EPBD"/>
</dbReference>
<feature type="domain" description="Sucrose synthase N-terminal" evidence="10">
    <location>
        <begin position="10"/>
        <end position="115"/>
    </location>
</feature>
<dbReference type="Pfam" id="PF24861">
    <property type="entry name" value="SUS_N"/>
    <property type="match status" value="1"/>
</dbReference>
<name>A0A1Y2K3A0_9PROT</name>
<keyword evidence="13" id="KW-1185">Reference proteome</keyword>
<evidence type="ECO:0000259" key="10">
    <source>
        <dbReference type="Pfam" id="PF24861"/>
    </source>
</evidence>
<dbReference type="STRING" id="1434232.MAIT1_02685"/>
<dbReference type="Proteomes" id="UP000194003">
    <property type="component" value="Unassembled WGS sequence"/>
</dbReference>
<dbReference type="Gene3D" id="3.10.450.330">
    <property type="match status" value="1"/>
</dbReference>
<dbReference type="RefSeq" id="WP_085445382.1">
    <property type="nucleotide sequence ID" value="NZ_LVJN01000020.1"/>
</dbReference>
<dbReference type="InterPro" id="IPR000368">
    <property type="entry name" value="Sucrose_synth_GT-B1"/>
</dbReference>
<dbReference type="GO" id="GO:0016157">
    <property type="term" value="F:sucrose synthase activity"/>
    <property type="evidence" value="ECO:0007669"/>
    <property type="project" value="UniProtKB-UniRule"/>
</dbReference>
<feature type="domain" description="Sucrose synthase EPBD" evidence="11">
    <location>
        <begin position="151"/>
        <end position="239"/>
    </location>
</feature>
<evidence type="ECO:0000256" key="7">
    <source>
        <dbReference type="NCBIfam" id="TIGR02470"/>
    </source>
</evidence>
<comment type="similarity">
    <text evidence="1">Belongs to the glycosyltransferase 1 family.</text>
</comment>
<keyword evidence="5" id="KW-0808">Transferase</keyword>
<feature type="domain" description="Sucrose synthase first GT-B" evidence="9">
    <location>
        <begin position="263"/>
        <end position="551"/>
    </location>
</feature>
<protein>
    <recommendedName>
        <fullName evidence="3 7">Sucrose synthase</fullName>
        <ecNumber evidence="2 7">2.4.1.13</ecNumber>
    </recommendedName>
</protein>
<evidence type="ECO:0000313" key="12">
    <source>
        <dbReference type="EMBL" id="OSM02528.1"/>
    </source>
</evidence>
<sequence>MSIAQWEHNATQHAEPFSQFIRYCISRNHKVMRRDALEQAFGEFLAEQALAPEVEQSVRCLLHWAQEAAFDARRRAAAFAVRPRVAAWRYRTFQLASAGGALSEMTPQAYLHFKESLISAPDTDPSGVLELDFTAFNPYVHKPAGAHSIGRGHTFIARQVASQLFLEPDQGAARLTEYLAQKTVRGQQTLTQPQLDTPEELREALLRADGVLVSHSADTQWADVADSLRALGFEAGWGRSVARIREAMALLLDLLDAPSATSIAKFLDRTNVITAVAILSPHGYFGQEGVLGMPDTGGQVVYILDQVKALEKEISERLYKQGLDIEPRIVVLTRLIPEAGETTCNQRIEPIEGTQGAEILRVPFRHPNGDVAQHWITRFAVWPFLDRFAVDAESELAHHLGCQPELIIGNYSDGNLVAAIMAQRSGATLATIAHALEKTKYLNADLYWRDHEENYHFSCQFSADLLAMNQADFVISSTFQEIAGTDVNVGQYEAHQHFTMPGLYRVVGGIDVFDPRFNIVPPGADEDIYFPYTDAQRRMPEYHETIEEMVFGESQPGRRGALQDRDKPILFTMARLDHIKNLTGLARWFGESAELRERANLFIIGGHVDAAASGDREERDQILLMHQIMDNHQLDGQMRWLPASKDRRLNGELYRWLADRRAVFVQPALYEAFGLTVVEAMGSGLPTFATRHGGPREVIEHDVCGFHIDPNDGVAAAALMAKFLNDCAADGEHWNGYSQRAMQRIQSRYAWPLYAEKLLSLGALYGFNKWLNRDRRQAYERYLEMFHRLMFQPAAKRVKR</sequence>
<evidence type="ECO:0000256" key="6">
    <source>
        <dbReference type="ARBA" id="ARBA00049030"/>
    </source>
</evidence>